<evidence type="ECO:0000313" key="3">
    <source>
        <dbReference type="Proteomes" id="UP000199391"/>
    </source>
</evidence>
<dbReference type="STRING" id="1035707.SAMN05216552_10616"/>
<gene>
    <name evidence="2" type="ORF">SAMN05216552_10616</name>
</gene>
<reference evidence="3" key="1">
    <citation type="submission" date="2016-10" db="EMBL/GenBank/DDBJ databases">
        <authorList>
            <person name="Varghese N."/>
            <person name="Submissions S."/>
        </authorList>
    </citation>
    <scope>NUCLEOTIDE SEQUENCE [LARGE SCALE GENOMIC DNA]</scope>
    <source>
        <strain evidence="3">CGMCC 1.11014</strain>
    </source>
</reference>
<dbReference type="GO" id="GO:0046503">
    <property type="term" value="P:glycerolipid catabolic process"/>
    <property type="evidence" value="ECO:0007669"/>
    <property type="project" value="TreeGrafter"/>
</dbReference>
<dbReference type="GO" id="GO:0004806">
    <property type="term" value="F:triacylglycerol lipase activity"/>
    <property type="evidence" value="ECO:0007669"/>
    <property type="project" value="TreeGrafter"/>
</dbReference>
<dbReference type="RefSeq" id="WP_093561265.1">
    <property type="nucleotide sequence ID" value="NZ_FPBO01000061.1"/>
</dbReference>
<evidence type="ECO:0000313" key="2">
    <source>
        <dbReference type="EMBL" id="SFV17224.1"/>
    </source>
</evidence>
<evidence type="ECO:0000259" key="1">
    <source>
        <dbReference type="Pfam" id="PF00561"/>
    </source>
</evidence>
<dbReference type="EMBL" id="FPBO01000061">
    <property type="protein sequence ID" value="SFV17224.1"/>
    <property type="molecule type" value="Genomic_DNA"/>
</dbReference>
<accession>A0A1I7M5K1</accession>
<organism evidence="2 3">
    <name type="scientific">Pseudoduganella namucuonensis</name>
    <dbReference type="NCBI Taxonomy" id="1035707"/>
    <lineage>
        <taxon>Bacteria</taxon>
        <taxon>Pseudomonadati</taxon>
        <taxon>Pseudomonadota</taxon>
        <taxon>Betaproteobacteria</taxon>
        <taxon>Burkholderiales</taxon>
        <taxon>Oxalobacteraceae</taxon>
        <taxon>Telluria group</taxon>
        <taxon>Pseudoduganella</taxon>
    </lineage>
</organism>
<dbReference type="InterPro" id="IPR050471">
    <property type="entry name" value="AB_hydrolase"/>
</dbReference>
<name>A0A1I7M5K1_9BURK</name>
<keyword evidence="3" id="KW-1185">Reference proteome</keyword>
<dbReference type="PANTHER" id="PTHR43433:SF5">
    <property type="entry name" value="AB HYDROLASE-1 DOMAIN-CONTAINING PROTEIN"/>
    <property type="match status" value="1"/>
</dbReference>
<protein>
    <submittedName>
        <fullName evidence="2">Proline iminopeptidase</fullName>
    </submittedName>
</protein>
<feature type="domain" description="AB hydrolase-1" evidence="1">
    <location>
        <begin position="23"/>
        <end position="275"/>
    </location>
</feature>
<dbReference type="Proteomes" id="UP000199391">
    <property type="component" value="Unassembled WGS sequence"/>
</dbReference>
<dbReference type="AlphaFoldDB" id="A0A1I7M5K1"/>
<dbReference type="Pfam" id="PF00561">
    <property type="entry name" value="Abhydrolase_1"/>
    <property type="match status" value="1"/>
</dbReference>
<dbReference type="Gene3D" id="3.40.50.1820">
    <property type="entry name" value="alpha/beta hydrolase"/>
    <property type="match status" value="1"/>
</dbReference>
<dbReference type="SUPFAM" id="SSF53474">
    <property type="entry name" value="alpha/beta-Hydrolases"/>
    <property type="match status" value="1"/>
</dbReference>
<dbReference type="OrthoDB" id="9798888at2"/>
<dbReference type="PANTHER" id="PTHR43433">
    <property type="entry name" value="HYDROLASE, ALPHA/BETA FOLD FAMILY PROTEIN"/>
    <property type="match status" value="1"/>
</dbReference>
<sequence length="303" mass="32327">MPTAQANGVQLAYETSGDPAGTPVLLVMGLGLQLISWPQEFVEGLVAQGCYVIRYDNRDSGLSTKFDHAGVPNLPVSYVKSLVGWPLRPAYTLSDMADDARGLLEVLGVRGAHVIGISMGGMISQIFAARFPEQTLSLTSIMSTSGRKGLPGPTRAARLAVMRPPPSPRSREQLIAHMAETFRVIGSPAFPMPEEVLRERIERSIDRSLCPAGVARQLVAIAASGDRSPLLRQITRPALVIHGAQDPLLPVACGIDTARRIAGAVLHVIDGMGHDLPPQLIPRLLALINPHVQGKMAPQTATA</sequence>
<dbReference type="PRINTS" id="PR00111">
    <property type="entry name" value="ABHYDROLASE"/>
</dbReference>
<dbReference type="InterPro" id="IPR000073">
    <property type="entry name" value="AB_hydrolase_1"/>
</dbReference>
<proteinExistence type="predicted"/>
<dbReference type="InterPro" id="IPR029058">
    <property type="entry name" value="AB_hydrolase_fold"/>
</dbReference>